<keyword evidence="6 7" id="KW-0012">Acyltransferase</keyword>
<feature type="transmembrane region" description="Helical" evidence="7">
    <location>
        <begin position="221"/>
        <end position="241"/>
    </location>
</feature>
<dbReference type="GO" id="GO:0016020">
    <property type="term" value="C:membrane"/>
    <property type="evidence" value="ECO:0007669"/>
    <property type="project" value="UniProtKB-SubCell"/>
</dbReference>
<dbReference type="PROSITE" id="PS50216">
    <property type="entry name" value="DHHC"/>
    <property type="match status" value="1"/>
</dbReference>
<dbReference type="EMBL" id="JAIWYP010000003">
    <property type="protein sequence ID" value="KAH3852936.1"/>
    <property type="molecule type" value="Genomic_DNA"/>
</dbReference>
<evidence type="ECO:0000256" key="7">
    <source>
        <dbReference type="RuleBase" id="RU079119"/>
    </source>
</evidence>
<evidence type="ECO:0000256" key="2">
    <source>
        <dbReference type="ARBA" id="ARBA00022679"/>
    </source>
</evidence>
<evidence type="ECO:0000313" key="9">
    <source>
        <dbReference type="EMBL" id="KAH3852936.1"/>
    </source>
</evidence>
<dbReference type="Pfam" id="PF01529">
    <property type="entry name" value="DHHC"/>
    <property type="match status" value="1"/>
</dbReference>
<dbReference type="OrthoDB" id="302728at2759"/>
<comment type="similarity">
    <text evidence="7">Belongs to the DHHC palmitoyltransferase family.</text>
</comment>
<dbReference type="GO" id="GO:0019706">
    <property type="term" value="F:protein-cysteine S-palmitoyltransferase activity"/>
    <property type="evidence" value="ECO:0007669"/>
    <property type="project" value="UniProtKB-EC"/>
</dbReference>
<evidence type="ECO:0000256" key="4">
    <source>
        <dbReference type="ARBA" id="ARBA00022989"/>
    </source>
</evidence>
<reference evidence="9" key="1">
    <citation type="journal article" date="2019" name="bioRxiv">
        <title>The Genome of the Zebra Mussel, Dreissena polymorpha: A Resource for Invasive Species Research.</title>
        <authorList>
            <person name="McCartney M.A."/>
            <person name="Auch B."/>
            <person name="Kono T."/>
            <person name="Mallez S."/>
            <person name="Zhang Y."/>
            <person name="Obille A."/>
            <person name="Becker A."/>
            <person name="Abrahante J.E."/>
            <person name="Garbe J."/>
            <person name="Badalamenti J.P."/>
            <person name="Herman A."/>
            <person name="Mangelson H."/>
            <person name="Liachko I."/>
            <person name="Sullivan S."/>
            <person name="Sone E.D."/>
            <person name="Koren S."/>
            <person name="Silverstein K.A.T."/>
            <person name="Beckman K.B."/>
            <person name="Gohl D.M."/>
        </authorList>
    </citation>
    <scope>NUCLEOTIDE SEQUENCE</scope>
    <source>
        <strain evidence="9">Duluth1</strain>
        <tissue evidence="9">Whole animal</tissue>
    </source>
</reference>
<evidence type="ECO:0000259" key="8">
    <source>
        <dbReference type="Pfam" id="PF01529"/>
    </source>
</evidence>
<protein>
    <recommendedName>
        <fullName evidence="7">Palmitoyltransferase</fullName>
        <ecNumber evidence="7">2.3.1.225</ecNumber>
    </recommendedName>
</protein>
<gene>
    <name evidence="9" type="ORF">DPMN_095457</name>
</gene>
<dbReference type="InterPro" id="IPR001594">
    <property type="entry name" value="Palmitoyltrfase_DHHC"/>
</dbReference>
<dbReference type="PANTHER" id="PTHR22883">
    <property type="entry name" value="ZINC FINGER DHHC DOMAIN CONTAINING PROTEIN"/>
    <property type="match status" value="1"/>
</dbReference>
<keyword evidence="2 7" id="KW-0808">Transferase</keyword>
<feature type="transmembrane region" description="Helical" evidence="7">
    <location>
        <begin position="101"/>
        <end position="124"/>
    </location>
</feature>
<sequence>MVSRRSNLPTTGEVSVTELKSYNYIKSFFELPKLSPEDEKLPFFKRFQKLREIKSKDGTGATNTKILMRGVMLFQAPTMLYAFLWHIVPFFFSDYGPWAEYYMRVLCCYICINGLANWLCVILYDPAYRKSKDNPFLQVGGYDQPPDQFVPMIEQSSANGNGHCVYDMSNKEALPWEYCKDCEMYIPPRCHHCNICKRCILKRDHHCYMVGNCIGFKNQRYFAVLAFYAMVTGLVGGYFTFKYIQLVVWPQLDSWAYLFFPVAIWKSLFGAIPGFHVLLLVHLPLEFFFGFIGFVYVTSQLTVISSGKTLHELAKKVPVKSTLSVNKHFRSVFGDFWALNFLFPMTLIFRQSDDGLHWDGIKIDHNGNEKKNYGDYENKTV</sequence>
<evidence type="ECO:0000256" key="3">
    <source>
        <dbReference type="ARBA" id="ARBA00022692"/>
    </source>
</evidence>
<comment type="subcellular location">
    <subcellularLocation>
        <location evidence="1">Membrane</location>
        <topology evidence="1">Multi-pass membrane protein</topology>
    </subcellularLocation>
</comment>
<proteinExistence type="inferred from homology"/>
<dbReference type="AlphaFoldDB" id="A0A9D4L7E7"/>
<name>A0A9D4L7E7_DREPO</name>
<keyword evidence="4 7" id="KW-1133">Transmembrane helix</keyword>
<evidence type="ECO:0000256" key="6">
    <source>
        <dbReference type="ARBA" id="ARBA00023315"/>
    </source>
</evidence>
<dbReference type="InterPro" id="IPR039859">
    <property type="entry name" value="PFA4/ZDH16/20/ERF2-like"/>
</dbReference>
<dbReference type="Proteomes" id="UP000828390">
    <property type="component" value="Unassembled WGS sequence"/>
</dbReference>
<keyword evidence="3 7" id="KW-0812">Transmembrane</keyword>
<dbReference type="PANTHER" id="PTHR22883:SF414">
    <property type="entry name" value="PALMITOYLTRANSFERASE ZDHHC24-RELATED"/>
    <property type="match status" value="1"/>
</dbReference>
<evidence type="ECO:0000313" key="10">
    <source>
        <dbReference type="Proteomes" id="UP000828390"/>
    </source>
</evidence>
<feature type="domain" description="Palmitoyltransferase DHHC" evidence="8">
    <location>
        <begin position="177"/>
        <end position="316"/>
    </location>
</feature>
<dbReference type="GO" id="GO:0005794">
    <property type="term" value="C:Golgi apparatus"/>
    <property type="evidence" value="ECO:0007669"/>
    <property type="project" value="TreeGrafter"/>
</dbReference>
<comment type="caution">
    <text evidence="9">The sequence shown here is derived from an EMBL/GenBank/DDBJ whole genome shotgun (WGS) entry which is preliminary data.</text>
</comment>
<accession>A0A9D4L7E7</accession>
<feature type="transmembrane region" description="Helical" evidence="7">
    <location>
        <begin position="66"/>
        <end position="89"/>
    </location>
</feature>
<comment type="catalytic activity">
    <reaction evidence="7">
        <text>L-cysteinyl-[protein] + hexadecanoyl-CoA = S-hexadecanoyl-L-cysteinyl-[protein] + CoA</text>
        <dbReference type="Rhea" id="RHEA:36683"/>
        <dbReference type="Rhea" id="RHEA-COMP:10131"/>
        <dbReference type="Rhea" id="RHEA-COMP:11032"/>
        <dbReference type="ChEBI" id="CHEBI:29950"/>
        <dbReference type="ChEBI" id="CHEBI:57287"/>
        <dbReference type="ChEBI" id="CHEBI:57379"/>
        <dbReference type="ChEBI" id="CHEBI:74151"/>
        <dbReference type="EC" id="2.3.1.225"/>
    </reaction>
</comment>
<comment type="domain">
    <text evidence="7">The DHHC domain is required for palmitoyltransferase activity.</text>
</comment>
<dbReference type="GO" id="GO:0005783">
    <property type="term" value="C:endoplasmic reticulum"/>
    <property type="evidence" value="ECO:0007669"/>
    <property type="project" value="TreeGrafter"/>
</dbReference>
<keyword evidence="10" id="KW-1185">Reference proteome</keyword>
<organism evidence="9 10">
    <name type="scientific">Dreissena polymorpha</name>
    <name type="common">Zebra mussel</name>
    <name type="synonym">Mytilus polymorpha</name>
    <dbReference type="NCBI Taxonomy" id="45954"/>
    <lineage>
        <taxon>Eukaryota</taxon>
        <taxon>Metazoa</taxon>
        <taxon>Spiralia</taxon>
        <taxon>Lophotrochozoa</taxon>
        <taxon>Mollusca</taxon>
        <taxon>Bivalvia</taxon>
        <taxon>Autobranchia</taxon>
        <taxon>Heteroconchia</taxon>
        <taxon>Euheterodonta</taxon>
        <taxon>Imparidentia</taxon>
        <taxon>Neoheterodontei</taxon>
        <taxon>Myida</taxon>
        <taxon>Dreissenoidea</taxon>
        <taxon>Dreissenidae</taxon>
        <taxon>Dreissena</taxon>
    </lineage>
</organism>
<reference evidence="9" key="2">
    <citation type="submission" date="2020-11" db="EMBL/GenBank/DDBJ databases">
        <authorList>
            <person name="McCartney M.A."/>
            <person name="Auch B."/>
            <person name="Kono T."/>
            <person name="Mallez S."/>
            <person name="Becker A."/>
            <person name="Gohl D.M."/>
            <person name="Silverstein K.A.T."/>
            <person name="Koren S."/>
            <person name="Bechman K.B."/>
            <person name="Herman A."/>
            <person name="Abrahante J.E."/>
            <person name="Garbe J."/>
        </authorList>
    </citation>
    <scope>NUCLEOTIDE SEQUENCE</scope>
    <source>
        <strain evidence="9">Duluth1</strain>
        <tissue evidence="9">Whole animal</tissue>
    </source>
</reference>
<evidence type="ECO:0000256" key="1">
    <source>
        <dbReference type="ARBA" id="ARBA00004141"/>
    </source>
</evidence>
<keyword evidence="5 7" id="KW-0472">Membrane</keyword>
<dbReference type="GO" id="GO:0006612">
    <property type="term" value="P:protein targeting to membrane"/>
    <property type="evidence" value="ECO:0007669"/>
    <property type="project" value="TreeGrafter"/>
</dbReference>
<evidence type="ECO:0000256" key="5">
    <source>
        <dbReference type="ARBA" id="ARBA00023136"/>
    </source>
</evidence>
<dbReference type="EC" id="2.3.1.225" evidence="7"/>